<dbReference type="OrthoDB" id="5519579at2"/>
<dbReference type="RefSeq" id="WP_129347031.1">
    <property type="nucleotide sequence ID" value="NZ_CP012670.1"/>
</dbReference>
<dbReference type="AlphaFoldDB" id="A0A4P2PYT4"/>
<sequence length="104" mass="10854">MAPRSRRSQGARAGALLLCALLSHACRPEQGAPYLCNCTFVTDFDDDARLDVEVCSPSDARAEGFGRGCAQTHAPGPVSECTCRRAPGPGSCDVRACRTTAAAP</sequence>
<protein>
    <recommendedName>
        <fullName evidence="4">Secreted protein</fullName>
    </recommendedName>
</protein>
<gene>
    <name evidence="2" type="ORF">SOCEGT47_022430</name>
</gene>
<organism evidence="2 3">
    <name type="scientific">Sorangium cellulosum</name>
    <name type="common">Polyangium cellulosum</name>
    <dbReference type="NCBI Taxonomy" id="56"/>
    <lineage>
        <taxon>Bacteria</taxon>
        <taxon>Pseudomonadati</taxon>
        <taxon>Myxococcota</taxon>
        <taxon>Polyangia</taxon>
        <taxon>Polyangiales</taxon>
        <taxon>Polyangiaceae</taxon>
        <taxon>Sorangium</taxon>
    </lineage>
</organism>
<feature type="chain" id="PRO_5020584386" description="Secreted protein" evidence="1">
    <location>
        <begin position="26"/>
        <end position="104"/>
    </location>
</feature>
<evidence type="ECO:0000256" key="1">
    <source>
        <dbReference type="SAM" id="SignalP"/>
    </source>
</evidence>
<reference evidence="2 3" key="1">
    <citation type="submission" date="2015-09" db="EMBL/GenBank/DDBJ databases">
        <title>Sorangium comparison.</title>
        <authorList>
            <person name="Zaburannyi N."/>
            <person name="Bunk B."/>
            <person name="Overmann J."/>
            <person name="Mueller R."/>
        </authorList>
    </citation>
    <scope>NUCLEOTIDE SEQUENCE [LARGE SCALE GENOMIC DNA]</scope>
    <source>
        <strain evidence="2 3">So ceGT47</strain>
    </source>
</reference>
<evidence type="ECO:0000313" key="2">
    <source>
        <dbReference type="EMBL" id="AUX21756.1"/>
    </source>
</evidence>
<keyword evidence="1" id="KW-0732">Signal</keyword>
<evidence type="ECO:0008006" key="4">
    <source>
        <dbReference type="Google" id="ProtNLM"/>
    </source>
</evidence>
<dbReference type="EMBL" id="CP012670">
    <property type="protein sequence ID" value="AUX21756.1"/>
    <property type="molecule type" value="Genomic_DNA"/>
</dbReference>
<accession>A0A4P2PYT4</accession>
<evidence type="ECO:0000313" key="3">
    <source>
        <dbReference type="Proteomes" id="UP000295781"/>
    </source>
</evidence>
<feature type="signal peptide" evidence="1">
    <location>
        <begin position="1"/>
        <end position="25"/>
    </location>
</feature>
<name>A0A4P2PYT4_SORCE</name>
<dbReference type="Proteomes" id="UP000295781">
    <property type="component" value="Chromosome"/>
</dbReference>
<proteinExistence type="predicted"/>